<dbReference type="GO" id="GO:0046872">
    <property type="term" value="F:metal ion binding"/>
    <property type="evidence" value="ECO:0007669"/>
    <property type="project" value="UniProtKB-KW"/>
</dbReference>
<evidence type="ECO:0000313" key="10">
    <source>
        <dbReference type="EMBL" id="PBC33538.1"/>
    </source>
</evidence>
<keyword evidence="8" id="KW-0496">Mitochondrion</keyword>
<dbReference type="PANTHER" id="PTHR11851">
    <property type="entry name" value="METALLOPROTEASE"/>
    <property type="match status" value="1"/>
</dbReference>
<feature type="domain" description="F-box" evidence="9">
    <location>
        <begin position="64"/>
        <end position="110"/>
    </location>
</feature>
<comment type="subcellular location">
    <subcellularLocation>
        <location evidence="2">Mitochondrion</location>
    </subcellularLocation>
</comment>
<dbReference type="GO" id="GO:0005739">
    <property type="term" value="C:mitochondrion"/>
    <property type="evidence" value="ECO:0007669"/>
    <property type="project" value="UniProtKB-SubCell"/>
</dbReference>
<dbReference type="GO" id="GO:0006627">
    <property type="term" value="P:protein processing involved in protein targeting to mitochondrion"/>
    <property type="evidence" value="ECO:0007669"/>
    <property type="project" value="TreeGrafter"/>
</dbReference>
<evidence type="ECO:0000256" key="8">
    <source>
        <dbReference type="ARBA" id="ARBA00023128"/>
    </source>
</evidence>
<dbReference type="GO" id="GO:0004222">
    <property type="term" value="F:metalloendopeptidase activity"/>
    <property type="evidence" value="ECO:0007669"/>
    <property type="project" value="TreeGrafter"/>
</dbReference>
<keyword evidence="3" id="KW-0645">Protease</keyword>
<dbReference type="InterPro" id="IPR032675">
    <property type="entry name" value="LRR_dom_sf"/>
</dbReference>
<accession>A0A2A3EP80</accession>
<dbReference type="InterPro" id="IPR036047">
    <property type="entry name" value="F-box-like_dom_sf"/>
</dbReference>
<evidence type="ECO:0000256" key="6">
    <source>
        <dbReference type="ARBA" id="ARBA00022833"/>
    </source>
</evidence>
<dbReference type="InterPro" id="IPR050361">
    <property type="entry name" value="MPP/UQCRC_Complex"/>
</dbReference>
<evidence type="ECO:0000259" key="9">
    <source>
        <dbReference type="PROSITE" id="PS50181"/>
    </source>
</evidence>
<dbReference type="SUPFAM" id="SSF52047">
    <property type="entry name" value="RNI-like"/>
    <property type="match status" value="1"/>
</dbReference>
<evidence type="ECO:0000256" key="2">
    <source>
        <dbReference type="ARBA" id="ARBA00004173"/>
    </source>
</evidence>
<gene>
    <name evidence="10" type="ORF">APICC_00897</name>
</gene>
<keyword evidence="6" id="KW-0862">Zinc</keyword>
<comment type="cofactor">
    <cofactor evidence="1">
        <name>Zn(2+)</name>
        <dbReference type="ChEBI" id="CHEBI:29105"/>
    </cofactor>
</comment>
<evidence type="ECO:0000256" key="4">
    <source>
        <dbReference type="ARBA" id="ARBA00022723"/>
    </source>
</evidence>
<dbReference type="Gene3D" id="3.30.830.10">
    <property type="entry name" value="Metalloenzyme, LuxS/M16 peptidase-like"/>
    <property type="match status" value="2"/>
</dbReference>
<sequence length="904" mass="104543">MQKELKPLEEQVFSISNRLICFMCKKKMKMKRSRSLSPKASSSEEDMKRIKFEENEKTNNIIIHPHILDFSDDVLLNIFKYLNPKDLMAINLSCQRLGQIAQDKTLWRRVDFRETPMLLNDLKEYIKFLQPITTSLAMRGDLYCEHDTELSPCFFNSIKTICTQLKELIIEEYCINGDKIQITDFPSTIEKLSLEGCKMGYLRSNKSYFFKMNFHMPNLTCLILSNCQWFTPHSLLVISKMPKLKELRLNSCHRLGECVAYTSLATRFGFKTLEILDLRDTALGDSEVGCFSCTKTLTHLYLECPSSLRNAELPDSEPRPLQREVLNQLPVYEDGNLAQFLVEDGFRWENYMFGRCLITDRAICALGSDTCDRIINNSAEEVIVVEGDKRIFNNPHLKTLVVRNYPHVTNSSLVHLALNASNLEHLDVSGTSVTRQGVETFKSQRPNTSNVLNTYINTENSVESCYMNNGLRLICEYRNSFTTTIGCFVPAGAMYEMPEERGSVLFLEHLLFKRTKNKNKEQLENILQEIGGKVTAIAMRDIFIFYGTVLSCKVDKLIQLFADIILNGEICDKDVIQEKNIILHELCQIESDREKVVMDYLPSIAYQDTALGNSVYPETDIVKKFCTKNLIEFRNRLFQICCMTMISTGSINLKELQEIICKHFKCDVEDYKSIFGVFNKMQSYRESLEYRFSAAELRLRDDDNELGYVAIGLEGSSYKQREDHIALTVAKEIIGSWDKTCSGRNNNAPYIAHLAFNTDLCYMYKSFFHNWAQTTSIWGCYFVCDKLCLLDMIRALQKEWMKLCTTITEKEVCRAVNQCVTNNLTILDDPTNRFFDIVENVFRYGCYEPIEQRIAEYEKITVDKIREVSEKYIYDQSPVVIALGRIENLPDYPIIRNGLYLLRY</sequence>
<dbReference type="Gene3D" id="1.20.1280.50">
    <property type="match status" value="1"/>
</dbReference>
<dbReference type="InterPro" id="IPR007863">
    <property type="entry name" value="Peptidase_M16_C"/>
</dbReference>
<dbReference type="InterPro" id="IPR011765">
    <property type="entry name" value="Pept_M16_N"/>
</dbReference>
<dbReference type="SUPFAM" id="SSF81383">
    <property type="entry name" value="F-box domain"/>
    <property type="match status" value="1"/>
</dbReference>
<name>A0A2A3EP80_APICC</name>
<dbReference type="Pfam" id="PF00675">
    <property type="entry name" value="Peptidase_M16"/>
    <property type="match status" value="1"/>
</dbReference>
<dbReference type="Gene3D" id="3.80.10.10">
    <property type="entry name" value="Ribonuclease Inhibitor"/>
    <property type="match status" value="2"/>
</dbReference>
<organism evidence="10 11">
    <name type="scientific">Apis cerana cerana</name>
    <name type="common">Oriental honeybee</name>
    <dbReference type="NCBI Taxonomy" id="94128"/>
    <lineage>
        <taxon>Eukaryota</taxon>
        <taxon>Metazoa</taxon>
        <taxon>Ecdysozoa</taxon>
        <taxon>Arthropoda</taxon>
        <taxon>Hexapoda</taxon>
        <taxon>Insecta</taxon>
        <taxon>Pterygota</taxon>
        <taxon>Neoptera</taxon>
        <taxon>Endopterygota</taxon>
        <taxon>Hymenoptera</taxon>
        <taxon>Apocrita</taxon>
        <taxon>Aculeata</taxon>
        <taxon>Apoidea</taxon>
        <taxon>Anthophila</taxon>
        <taxon>Apidae</taxon>
        <taxon>Apis</taxon>
    </lineage>
</organism>
<reference evidence="10 11" key="1">
    <citation type="submission" date="2014-07" db="EMBL/GenBank/DDBJ databases">
        <title>Genomic and transcriptomic analysis on Apis cerana provide comprehensive insights into honey bee biology.</title>
        <authorList>
            <person name="Diao Q."/>
            <person name="Sun L."/>
            <person name="Zheng H."/>
            <person name="Zheng H."/>
            <person name="Xu S."/>
            <person name="Wang S."/>
            <person name="Zeng Z."/>
            <person name="Hu F."/>
            <person name="Su S."/>
            <person name="Wu J."/>
        </authorList>
    </citation>
    <scope>NUCLEOTIDE SEQUENCE [LARGE SCALE GENOMIC DNA]</scope>
    <source>
        <tissue evidence="10">Pupae without intestine</tissue>
    </source>
</reference>
<dbReference type="AlphaFoldDB" id="A0A2A3EP80"/>
<dbReference type="EMBL" id="KZ288201">
    <property type="protein sequence ID" value="PBC33538.1"/>
    <property type="molecule type" value="Genomic_DNA"/>
</dbReference>
<keyword evidence="4" id="KW-0479">Metal-binding</keyword>
<evidence type="ECO:0000256" key="1">
    <source>
        <dbReference type="ARBA" id="ARBA00001947"/>
    </source>
</evidence>
<proteinExistence type="predicted"/>
<protein>
    <submittedName>
        <fullName evidence="10">Mitochondrial-processing peptidase subunit beta</fullName>
    </submittedName>
</protein>
<dbReference type="Proteomes" id="UP000242457">
    <property type="component" value="Unassembled WGS sequence"/>
</dbReference>
<dbReference type="Pfam" id="PF12937">
    <property type="entry name" value="F-box-like"/>
    <property type="match status" value="1"/>
</dbReference>
<dbReference type="Pfam" id="PF05193">
    <property type="entry name" value="Peptidase_M16_C"/>
    <property type="match status" value="1"/>
</dbReference>
<dbReference type="OrthoDB" id="9856535at2759"/>
<dbReference type="SUPFAM" id="SSF63411">
    <property type="entry name" value="LuxS/MPP-like metallohydrolase"/>
    <property type="match status" value="2"/>
</dbReference>
<evidence type="ECO:0000256" key="7">
    <source>
        <dbReference type="ARBA" id="ARBA00023049"/>
    </source>
</evidence>
<dbReference type="InterPro" id="IPR001810">
    <property type="entry name" value="F-box_dom"/>
</dbReference>
<keyword evidence="5" id="KW-0378">Hydrolase</keyword>
<dbReference type="PANTHER" id="PTHR11851:SF149">
    <property type="entry name" value="GH01077P"/>
    <property type="match status" value="1"/>
</dbReference>
<evidence type="ECO:0000256" key="3">
    <source>
        <dbReference type="ARBA" id="ARBA00022670"/>
    </source>
</evidence>
<dbReference type="InterPro" id="IPR011249">
    <property type="entry name" value="Metalloenz_LuxS/M16"/>
</dbReference>
<dbReference type="PROSITE" id="PS50181">
    <property type="entry name" value="FBOX"/>
    <property type="match status" value="1"/>
</dbReference>
<keyword evidence="7" id="KW-0482">Metalloprotease</keyword>
<dbReference type="STRING" id="94128.A0A2A3EP80"/>
<evidence type="ECO:0000256" key="5">
    <source>
        <dbReference type="ARBA" id="ARBA00022801"/>
    </source>
</evidence>
<evidence type="ECO:0000313" key="11">
    <source>
        <dbReference type="Proteomes" id="UP000242457"/>
    </source>
</evidence>
<keyword evidence="11" id="KW-1185">Reference proteome</keyword>